<evidence type="ECO:0000313" key="1">
    <source>
        <dbReference type="EMBL" id="GAO29026.1"/>
    </source>
</evidence>
<protein>
    <recommendedName>
        <fullName evidence="3">SRPBCC family protein</fullName>
    </recommendedName>
</protein>
<dbReference type="RefSeq" id="WP_062122805.1">
    <property type="nucleotide sequence ID" value="NZ_BAZW01000006.1"/>
</dbReference>
<dbReference type="SUPFAM" id="SSF55961">
    <property type="entry name" value="Bet v1-like"/>
    <property type="match status" value="1"/>
</dbReference>
<name>A0A0E9LV83_9BACT</name>
<dbReference type="Gene3D" id="3.30.530.20">
    <property type="match status" value="1"/>
</dbReference>
<reference evidence="1 2" key="1">
    <citation type="journal article" date="2015" name="Microbes Environ.">
        <title>Distribution and evolution of nitrogen fixation genes in the phylum bacteroidetes.</title>
        <authorList>
            <person name="Inoue J."/>
            <person name="Oshima K."/>
            <person name="Suda W."/>
            <person name="Sakamoto M."/>
            <person name="Iino T."/>
            <person name="Noda S."/>
            <person name="Hongoh Y."/>
            <person name="Hattori M."/>
            <person name="Ohkuma M."/>
        </authorList>
    </citation>
    <scope>NUCLEOTIDE SEQUENCE [LARGE SCALE GENOMIC DNA]</scope>
    <source>
        <strain evidence="1">JCM 15548</strain>
    </source>
</reference>
<dbReference type="STRING" id="1236989.JCM15548_11180"/>
<dbReference type="OrthoDB" id="1011799at2"/>
<keyword evidence="2" id="KW-1185">Reference proteome</keyword>
<dbReference type="InterPro" id="IPR023393">
    <property type="entry name" value="START-like_dom_sf"/>
</dbReference>
<dbReference type="Proteomes" id="UP000032900">
    <property type="component" value="Unassembled WGS sequence"/>
</dbReference>
<comment type="caution">
    <text evidence="1">The sequence shown here is derived from an EMBL/GenBank/DDBJ whole genome shotgun (WGS) entry which is preliminary data.</text>
</comment>
<proteinExistence type="predicted"/>
<evidence type="ECO:0000313" key="2">
    <source>
        <dbReference type="Proteomes" id="UP000032900"/>
    </source>
</evidence>
<gene>
    <name evidence="1" type="ORF">JCM15548_11180</name>
</gene>
<evidence type="ECO:0008006" key="3">
    <source>
        <dbReference type="Google" id="ProtNLM"/>
    </source>
</evidence>
<accession>A0A0E9LV83</accession>
<dbReference type="EMBL" id="BAZW01000006">
    <property type="protein sequence ID" value="GAO29026.1"/>
    <property type="molecule type" value="Genomic_DNA"/>
</dbReference>
<organism evidence="1 2">
    <name type="scientific">Geofilum rubicundum JCM 15548</name>
    <dbReference type="NCBI Taxonomy" id="1236989"/>
    <lineage>
        <taxon>Bacteria</taxon>
        <taxon>Pseudomonadati</taxon>
        <taxon>Bacteroidota</taxon>
        <taxon>Bacteroidia</taxon>
        <taxon>Marinilabiliales</taxon>
        <taxon>Marinilabiliaceae</taxon>
        <taxon>Geofilum</taxon>
    </lineage>
</organism>
<dbReference type="AlphaFoldDB" id="A0A0E9LV83"/>
<sequence>MTTFEGPVKAIPHPSEVVYGFLSDFNNFENLLPPDKISNWESDGDSCRFTVEGIGELGLRIIEKVPHKTIKFSADGKTPFDFFLWIQLKELDVADTRVKLTIKAELNPMLKMMVTGPVNKFLTVVTDGIAAYPYATKE</sequence>